<dbReference type="EMBL" id="LAZR01000467">
    <property type="protein sequence ID" value="KKN67733.1"/>
    <property type="molecule type" value="Genomic_DNA"/>
</dbReference>
<accession>A0A0F9VPL4</accession>
<comment type="caution">
    <text evidence="1">The sequence shown here is derived from an EMBL/GenBank/DDBJ whole genome shotgun (WGS) entry which is preliminary data.</text>
</comment>
<evidence type="ECO:0000313" key="1">
    <source>
        <dbReference type="EMBL" id="KKN67733.1"/>
    </source>
</evidence>
<organism evidence="1">
    <name type="scientific">marine sediment metagenome</name>
    <dbReference type="NCBI Taxonomy" id="412755"/>
    <lineage>
        <taxon>unclassified sequences</taxon>
        <taxon>metagenomes</taxon>
        <taxon>ecological metagenomes</taxon>
    </lineage>
</organism>
<gene>
    <name evidence="1" type="ORF">LCGC14_0458810</name>
</gene>
<protein>
    <submittedName>
        <fullName evidence="1">Uncharacterized protein</fullName>
    </submittedName>
</protein>
<proteinExistence type="predicted"/>
<name>A0A0F9VPL4_9ZZZZ</name>
<reference evidence="1" key="1">
    <citation type="journal article" date="2015" name="Nature">
        <title>Complex archaea that bridge the gap between prokaryotes and eukaryotes.</title>
        <authorList>
            <person name="Spang A."/>
            <person name="Saw J.H."/>
            <person name="Jorgensen S.L."/>
            <person name="Zaremba-Niedzwiedzka K."/>
            <person name="Martijn J."/>
            <person name="Lind A.E."/>
            <person name="van Eijk R."/>
            <person name="Schleper C."/>
            <person name="Guy L."/>
            <person name="Ettema T.J."/>
        </authorList>
    </citation>
    <scope>NUCLEOTIDE SEQUENCE</scope>
</reference>
<dbReference type="AlphaFoldDB" id="A0A0F9VPL4"/>
<sequence>MKEMIERLNKIASKCREDMHEPDEQGLELATTGYRFDNAFGDDPNTNRGEFTIRLMNKNSYEWEWFNLATLIALARKAKL</sequence>